<evidence type="ECO:0000313" key="1">
    <source>
        <dbReference type="EMBL" id="QMV65166.1"/>
    </source>
</evidence>
<keyword evidence="2" id="KW-1185">Reference proteome</keyword>
<organism evidence="1 2">
    <name type="scientific">Pseudomonas berkeleyensis</name>
    <dbReference type="NCBI Taxonomy" id="2726956"/>
    <lineage>
        <taxon>Bacteria</taxon>
        <taxon>Pseudomonadati</taxon>
        <taxon>Pseudomonadota</taxon>
        <taxon>Gammaproteobacteria</taxon>
        <taxon>Pseudomonadales</taxon>
        <taxon>Pseudomonadaceae</taxon>
        <taxon>Pseudomonas</taxon>
    </lineage>
</organism>
<sequence length="200" mass="22288">MNFALPEDNLLRLQAQLNMSGTFNHTVSRMPYSRDQVMFRIKIERGQPTTAVRIEMGDQVHTLDVQTVHPEKHLQVADFIDAIANGRVDGGELAPPRVTRQPLLPEPDALLNDTQLGRLKHMVRHGGFTSLETGHEHPINVAVHRTRPADGVTVIASIGTARPRTKCFTVRGDQRECLKRLLISIEHLHIIATPQRAAAA</sequence>
<dbReference type="RefSeq" id="WP_182371017.1">
    <property type="nucleotide sequence ID" value="NZ_CP059139.1"/>
</dbReference>
<dbReference type="AlphaFoldDB" id="A0A7G5DTU1"/>
<name>A0A7G5DTU1_9PSED</name>
<gene>
    <name evidence="1" type="ORF">HS968_08930</name>
</gene>
<proteinExistence type="predicted"/>
<reference evidence="1 2" key="1">
    <citation type="journal article" date="2020" name="G3 (Bethesda)">
        <title>CeMbio - The Caenorhabditis elegans Microbiome Resource.</title>
        <authorList>
            <person name="Dirksen P."/>
            <person name="Assie A."/>
            <person name="Zimmermann J."/>
            <person name="Zhang F."/>
            <person name="Tietje A.M."/>
            <person name="Marsh S.A."/>
            <person name="Felix M.A."/>
            <person name="Shapira M."/>
            <person name="Kaleta C."/>
            <person name="Schulenburg H."/>
            <person name="Samuel B."/>
        </authorList>
    </citation>
    <scope>NUCLEOTIDE SEQUENCE [LARGE SCALE GENOMIC DNA]</scope>
    <source>
        <strain evidence="1 2">MSPm1</strain>
    </source>
</reference>
<protein>
    <submittedName>
        <fullName evidence="1">Uncharacterized protein</fullName>
    </submittedName>
</protein>
<accession>A0A7G5DTU1</accession>
<evidence type="ECO:0000313" key="2">
    <source>
        <dbReference type="Proteomes" id="UP000515276"/>
    </source>
</evidence>
<dbReference type="EMBL" id="CP059139">
    <property type="protein sequence ID" value="QMV65166.1"/>
    <property type="molecule type" value="Genomic_DNA"/>
</dbReference>
<dbReference type="Proteomes" id="UP000515276">
    <property type="component" value="Chromosome"/>
</dbReference>